<sequence length="87" mass="9976">MQATKTVKTMASLQEKKRRKMRRRQKLLSSQVTEKNLTASSNEPSPTIDLDPATKEPPEEKTSLVDPDAIPERYLPDKEEVNKDMLH</sequence>
<evidence type="ECO:0000313" key="2">
    <source>
        <dbReference type="Proteomes" id="UP001165960"/>
    </source>
</evidence>
<keyword evidence="2" id="KW-1185">Reference proteome</keyword>
<reference evidence="1" key="1">
    <citation type="submission" date="2022-04" db="EMBL/GenBank/DDBJ databases">
        <title>Genome of the entomopathogenic fungus Entomophthora muscae.</title>
        <authorList>
            <person name="Elya C."/>
            <person name="Lovett B.R."/>
            <person name="Lee E."/>
            <person name="Macias A.M."/>
            <person name="Hajek A.E."/>
            <person name="De Bivort B.L."/>
            <person name="Kasson M.T."/>
            <person name="De Fine Licht H.H."/>
            <person name="Stajich J.E."/>
        </authorList>
    </citation>
    <scope>NUCLEOTIDE SEQUENCE</scope>
    <source>
        <strain evidence="1">Berkeley</strain>
    </source>
</reference>
<accession>A0ACC2TR48</accession>
<evidence type="ECO:0000313" key="1">
    <source>
        <dbReference type="EMBL" id="KAJ9077119.1"/>
    </source>
</evidence>
<organism evidence="1 2">
    <name type="scientific">Entomophthora muscae</name>
    <dbReference type="NCBI Taxonomy" id="34485"/>
    <lineage>
        <taxon>Eukaryota</taxon>
        <taxon>Fungi</taxon>
        <taxon>Fungi incertae sedis</taxon>
        <taxon>Zoopagomycota</taxon>
        <taxon>Entomophthoromycotina</taxon>
        <taxon>Entomophthoromycetes</taxon>
        <taxon>Entomophthorales</taxon>
        <taxon>Entomophthoraceae</taxon>
        <taxon>Entomophthora</taxon>
    </lineage>
</organism>
<proteinExistence type="predicted"/>
<protein>
    <submittedName>
        <fullName evidence="1">Uncharacterized protein</fullName>
    </submittedName>
</protein>
<dbReference type="Proteomes" id="UP001165960">
    <property type="component" value="Unassembled WGS sequence"/>
</dbReference>
<comment type="caution">
    <text evidence="1">The sequence shown here is derived from an EMBL/GenBank/DDBJ whole genome shotgun (WGS) entry which is preliminary data.</text>
</comment>
<name>A0ACC2TR48_9FUNG</name>
<dbReference type="EMBL" id="QTSX02002219">
    <property type="protein sequence ID" value="KAJ9077119.1"/>
    <property type="molecule type" value="Genomic_DNA"/>
</dbReference>
<gene>
    <name evidence="1" type="ORF">DSO57_1019700</name>
</gene>